<dbReference type="Proteomes" id="UP000007798">
    <property type="component" value="Unassembled WGS sequence"/>
</dbReference>
<gene>
    <name evidence="1" type="primary">Dwil\GK11577</name>
    <name evidence="1" type="ORF">Dwil_GK11577</name>
</gene>
<protein>
    <submittedName>
        <fullName evidence="1">Uncharacterized protein</fullName>
        <ecNumber evidence="1">1.-.-.-</ecNumber>
    </submittedName>
</protein>
<dbReference type="EC" id="1.-.-.-" evidence="1"/>
<dbReference type="PANTHER" id="PTHR21644:SF0">
    <property type="entry name" value="AT02555P-RELATED"/>
    <property type="match status" value="1"/>
</dbReference>
<dbReference type="Pfam" id="PF07368">
    <property type="entry name" value="DUF1487"/>
    <property type="match status" value="1"/>
</dbReference>
<dbReference type="InterPro" id="IPR009961">
    <property type="entry name" value="DUF1487"/>
</dbReference>
<dbReference type="GO" id="GO:0016491">
    <property type="term" value="F:oxidoreductase activity"/>
    <property type="evidence" value="ECO:0007669"/>
    <property type="project" value="UniProtKB-KW"/>
</dbReference>
<name>B4N912_DROWI</name>
<accession>B4N912</accession>
<organism evidence="1 2">
    <name type="scientific">Drosophila willistoni</name>
    <name type="common">Fruit fly</name>
    <dbReference type="NCBI Taxonomy" id="7260"/>
    <lineage>
        <taxon>Eukaryota</taxon>
        <taxon>Metazoa</taxon>
        <taxon>Ecdysozoa</taxon>
        <taxon>Arthropoda</taxon>
        <taxon>Hexapoda</taxon>
        <taxon>Insecta</taxon>
        <taxon>Pterygota</taxon>
        <taxon>Neoptera</taxon>
        <taxon>Endopterygota</taxon>
        <taxon>Diptera</taxon>
        <taxon>Brachycera</taxon>
        <taxon>Muscomorpha</taxon>
        <taxon>Ephydroidea</taxon>
        <taxon>Drosophilidae</taxon>
        <taxon>Drosophila</taxon>
        <taxon>Sophophora</taxon>
    </lineage>
</organism>
<dbReference type="PANTHER" id="PTHR21644">
    <property type="entry name" value="AT02555P-RELATED"/>
    <property type="match status" value="1"/>
</dbReference>
<dbReference type="KEGG" id="dwi:6647299"/>
<dbReference type="InParanoid" id="B4N912"/>
<sequence>MSLLSDKLSPEELEMAMAIPRYPQLPLPLIKYEMVHKLKCTRNEQVSWPLVKPKPKGVDLAKVAKSTKSAANIGDVGDEEDIIYLWNSPRLMILFDGGDINCALHYIVESLHDPFAENAVATLLIQECLLKEFRDRLLDRFQEMPAPIANHPILLRSMEKLKALKATTIVGNAMKHTPNLGTPILVCDFTHNYLGAGPTGVITLHTFRTPKDATEVYLKESVKFSSVCIWNENLASAYETVARMATVQIFLINCYDVDLDPIKAAFIADKNMVKVYRGYHYETITFRKLRKVIVFPIGNIWTDQ</sequence>
<evidence type="ECO:0000313" key="2">
    <source>
        <dbReference type="Proteomes" id="UP000007798"/>
    </source>
</evidence>
<evidence type="ECO:0000313" key="1">
    <source>
        <dbReference type="EMBL" id="EDW80517.2"/>
    </source>
</evidence>
<dbReference type="InterPro" id="IPR016161">
    <property type="entry name" value="Ald_DH/histidinol_DH"/>
</dbReference>
<keyword evidence="1" id="KW-0560">Oxidoreductase</keyword>
<dbReference type="STRING" id="7260.B4N912"/>
<dbReference type="EMBL" id="CH964232">
    <property type="protein sequence ID" value="EDW80517.2"/>
    <property type="molecule type" value="Genomic_DNA"/>
</dbReference>
<reference evidence="1 2" key="1">
    <citation type="journal article" date="2007" name="Nature">
        <title>Evolution of genes and genomes on the Drosophila phylogeny.</title>
        <authorList>
            <consortium name="Drosophila 12 Genomes Consortium"/>
            <person name="Clark A.G."/>
            <person name="Eisen M.B."/>
            <person name="Smith D.R."/>
            <person name="Bergman C.M."/>
            <person name="Oliver B."/>
            <person name="Markow T.A."/>
            <person name="Kaufman T.C."/>
            <person name="Kellis M."/>
            <person name="Gelbart W."/>
            <person name="Iyer V.N."/>
            <person name="Pollard D.A."/>
            <person name="Sackton T.B."/>
            <person name="Larracuente A.M."/>
            <person name="Singh N.D."/>
            <person name="Abad J.P."/>
            <person name="Abt D.N."/>
            <person name="Adryan B."/>
            <person name="Aguade M."/>
            <person name="Akashi H."/>
            <person name="Anderson W.W."/>
            <person name="Aquadro C.F."/>
            <person name="Ardell D.H."/>
            <person name="Arguello R."/>
            <person name="Artieri C.G."/>
            <person name="Barbash D.A."/>
            <person name="Barker D."/>
            <person name="Barsanti P."/>
            <person name="Batterham P."/>
            <person name="Batzoglou S."/>
            <person name="Begun D."/>
            <person name="Bhutkar A."/>
            <person name="Blanco E."/>
            <person name="Bosak S.A."/>
            <person name="Bradley R.K."/>
            <person name="Brand A.D."/>
            <person name="Brent M.R."/>
            <person name="Brooks A.N."/>
            <person name="Brown R.H."/>
            <person name="Butlin R.K."/>
            <person name="Caggese C."/>
            <person name="Calvi B.R."/>
            <person name="Bernardo de Carvalho A."/>
            <person name="Caspi A."/>
            <person name="Castrezana S."/>
            <person name="Celniker S.E."/>
            <person name="Chang J.L."/>
            <person name="Chapple C."/>
            <person name="Chatterji S."/>
            <person name="Chinwalla A."/>
            <person name="Civetta A."/>
            <person name="Clifton S.W."/>
            <person name="Comeron J.M."/>
            <person name="Costello J.C."/>
            <person name="Coyne J.A."/>
            <person name="Daub J."/>
            <person name="David R.G."/>
            <person name="Delcher A.L."/>
            <person name="Delehaunty K."/>
            <person name="Do C.B."/>
            <person name="Ebling H."/>
            <person name="Edwards K."/>
            <person name="Eickbush T."/>
            <person name="Evans J.D."/>
            <person name="Filipski A."/>
            <person name="Findeiss S."/>
            <person name="Freyhult E."/>
            <person name="Fulton L."/>
            <person name="Fulton R."/>
            <person name="Garcia A.C."/>
            <person name="Gardiner A."/>
            <person name="Garfield D.A."/>
            <person name="Garvin B.E."/>
            <person name="Gibson G."/>
            <person name="Gilbert D."/>
            <person name="Gnerre S."/>
            <person name="Godfrey J."/>
            <person name="Good R."/>
            <person name="Gotea V."/>
            <person name="Gravely B."/>
            <person name="Greenberg A.J."/>
            <person name="Griffiths-Jones S."/>
            <person name="Gross S."/>
            <person name="Guigo R."/>
            <person name="Gustafson E.A."/>
            <person name="Haerty W."/>
            <person name="Hahn M.W."/>
            <person name="Halligan D.L."/>
            <person name="Halpern A.L."/>
            <person name="Halter G.M."/>
            <person name="Han M.V."/>
            <person name="Heger A."/>
            <person name="Hillier L."/>
            <person name="Hinrichs A.S."/>
            <person name="Holmes I."/>
            <person name="Hoskins R.A."/>
            <person name="Hubisz M.J."/>
            <person name="Hultmark D."/>
            <person name="Huntley M.A."/>
            <person name="Jaffe D.B."/>
            <person name="Jagadeeshan S."/>
            <person name="Jeck W.R."/>
            <person name="Johnson J."/>
            <person name="Jones C.D."/>
            <person name="Jordan W.C."/>
            <person name="Karpen G.H."/>
            <person name="Kataoka E."/>
            <person name="Keightley P.D."/>
            <person name="Kheradpour P."/>
            <person name="Kirkness E.F."/>
            <person name="Koerich L.B."/>
            <person name="Kristiansen K."/>
            <person name="Kudrna D."/>
            <person name="Kulathinal R.J."/>
            <person name="Kumar S."/>
            <person name="Kwok R."/>
            <person name="Lander E."/>
            <person name="Langley C.H."/>
            <person name="Lapoint R."/>
            <person name="Lazzaro B.P."/>
            <person name="Lee S.J."/>
            <person name="Levesque L."/>
            <person name="Li R."/>
            <person name="Lin C.F."/>
            <person name="Lin M.F."/>
            <person name="Lindblad-Toh K."/>
            <person name="Llopart A."/>
            <person name="Long M."/>
            <person name="Low L."/>
            <person name="Lozovsky E."/>
            <person name="Lu J."/>
            <person name="Luo M."/>
            <person name="Machado C.A."/>
            <person name="Makalowski W."/>
            <person name="Marzo M."/>
            <person name="Matsuda M."/>
            <person name="Matzkin L."/>
            <person name="McAllister B."/>
            <person name="McBride C.S."/>
            <person name="McKernan B."/>
            <person name="McKernan K."/>
            <person name="Mendez-Lago M."/>
            <person name="Minx P."/>
            <person name="Mollenhauer M.U."/>
            <person name="Montooth K."/>
            <person name="Mount S.M."/>
            <person name="Mu X."/>
            <person name="Myers E."/>
            <person name="Negre B."/>
            <person name="Newfeld S."/>
            <person name="Nielsen R."/>
            <person name="Noor M.A."/>
            <person name="O'Grady P."/>
            <person name="Pachter L."/>
            <person name="Papaceit M."/>
            <person name="Parisi M.J."/>
            <person name="Parisi M."/>
            <person name="Parts L."/>
            <person name="Pedersen J.S."/>
            <person name="Pesole G."/>
            <person name="Phillippy A.M."/>
            <person name="Ponting C.P."/>
            <person name="Pop M."/>
            <person name="Porcelli D."/>
            <person name="Powell J.R."/>
            <person name="Prohaska S."/>
            <person name="Pruitt K."/>
            <person name="Puig M."/>
            <person name="Quesneville H."/>
            <person name="Ram K.R."/>
            <person name="Rand D."/>
            <person name="Rasmussen M.D."/>
            <person name="Reed L.K."/>
            <person name="Reenan R."/>
            <person name="Reily A."/>
            <person name="Remington K.A."/>
            <person name="Rieger T.T."/>
            <person name="Ritchie M.G."/>
            <person name="Robin C."/>
            <person name="Rogers Y.H."/>
            <person name="Rohde C."/>
            <person name="Rozas J."/>
            <person name="Rubenfield M.J."/>
            <person name="Ruiz A."/>
            <person name="Russo S."/>
            <person name="Salzberg S.L."/>
            <person name="Sanchez-Gracia A."/>
            <person name="Saranga D.J."/>
            <person name="Sato H."/>
            <person name="Schaeffer S.W."/>
            <person name="Schatz M.C."/>
            <person name="Schlenke T."/>
            <person name="Schwartz R."/>
            <person name="Segarra C."/>
            <person name="Singh R.S."/>
            <person name="Sirot L."/>
            <person name="Sirota M."/>
            <person name="Sisneros N.B."/>
            <person name="Smith C.D."/>
            <person name="Smith T.F."/>
            <person name="Spieth J."/>
            <person name="Stage D.E."/>
            <person name="Stark A."/>
            <person name="Stephan W."/>
            <person name="Strausberg R.L."/>
            <person name="Strempel S."/>
            <person name="Sturgill D."/>
            <person name="Sutton G."/>
            <person name="Sutton G.G."/>
            <person name="Tao W."/>
            <person name="Teichmann S."/>
            <person name="Tobari Y.N."/>
            <person name="Tomimura Y."/>
            <person name="Tsolas J.M."/>
            <person name="Valente V.L."/>
            <person name="Venter E."/>
            <person name="Venter J.C."/>
            <person name="Vicario S."/>
            <person name="Vieira F.G."/>
            <person name="Vilella A.J."/>
            <person name="Villasante A."/>
            <person name="Walenz B."/>
            <person name="Wang J."/>
            <person name="Wasserman M."/>
            <person name="Watts T."/>
            <person name="Wilson D."/>
            <person name="Wilson R.K."/>
            <person name="Wing R.A."/>
            <person name="Wolfner M.F."/>
            <person name="Wong A."/>
            <person name="Wong G.K."/>
            <person name="Wu C.I."/>
            <person name="Wu G."/>
            <person name="Yamamoto D."/>
            <person name="Yang H.P."/>
            <person name="Yang S.P."/>
            <person name="Yorke J.A."/>
            <person name="Yoshida K."/>
            <person name="Zdobnov E."/>
            <person name="Zhang P."/>
            <person name="Zhang Y."/>
            <person name="Zimin A.V."/>
            <person name="Baldwin J."/>
            <person name="Abdouelleil A."/>
            <person name="Abdulkadir J."/>
            <person name="Abebe A."/>
            <person name="Abera B."/>
            <person name="Abreu J."/>
            <person name="Acer S.C."/>
            <person name="Aftuck L."/>
            <person name="Alexander A."/>
            <person name="An P."/>
            <person name="Anderson E."/>
            <person name="Anderson S."/>
            <person name="Arachi H."/>
            <person name="Azer M."/>
            <person name="Bachantsang P."/>
            <person name="Barry A."/>
            <person name="Bayul T."/>
            <person name="Berlin A."/>
            <person name="Bessette D."/>
            <person name="Bloom T."/>
            <person name="Blye J."/>
            <person name="Boguslavskiy L."/>
            <person name="Bonnet C."/>
            <person name="Boukhgalter B."/>
            <person name="Bourzgui I."/>
            <person name="Brown A."/>
            <person name="Cahill P."/>
            <person name="Channer S."/>
            <person name="Cheshatsang Y."/>
            <person name="Chuda L."/>
            <person name="Citroen M."/>
            <person name="Collymore A."/>
            <person name="Cooke P."/>
            <person name="Costello M."/>
            <person name="D'Aco K."/>
            <person name="Daza R."/>
            <person name="De Haan G."/>
            <person name="DeGray S."/>
            <person name="DeMaso C."/>
            <person name="Dhargay N."/>
            <person name="Dooley K."/>
            <person name="Dooley E."/>
            <person name="Doricent M."/>
            <person name="Dorje P."/>
            <person name="Dorjee K."/>
            <person name="Dupes A."/>
            <person name="Elong R."/>
            <person name="Falk J."/>
            <person name="Farina A."/>
            <person name="Faro S."/>
            <person name="Ferguson D."/>
            <person name="Fisher S."/>
            <person name="Foley C.D."/>
            <person name="Franke A."/>
            <person name="Friedrich D."/>
            <person name="Gadbois L."/>
            <person name="Gearin G."/>
            <person name="Gearin C.R."/>
            <person name="Giannoukos G."/>
            <person name="Goode T."/>
            <person name="Graham J."/>
            <person name="Grandbois E."/>
            <person name="Grewal S."/>
            <person name="Gyaltsen K."/>
            <person name="Hafez N."/>
            <person name="Hagos B."/>
            <person name="Hall J."/>
            <person name="Henson C."/>
            <person name="Hollinger A."/>
            <person name="Honan T."/>
            <person name="Huard M.D."/>
            <person name="Hughes L."/>
            <person name="Hurhula B."/>
            <person name="Husby M.E."/>
            <person name="Kamat A."/>
            <person name="Kanga B."/>
            <person name="Kashin S."/>
            <person name="Khazanovich D."/>
            <person name="Kisner P."/>
            <person name="Lance K."/>
            <person name="Lara M."/>
            <person name="Lee W."/>
            <person name="Lennon N."/>
            <person name="Letendre F."/>
            <person name="LeVine R."/>
            <person name="Lipovsky A."/>
            <person name="Liu X."/>
            <person name="Liu J."/>
            <person name="Liu S."/>
            <person name="Lokyitsang T."/>
            <person name="Lokyitsang Y."/>
            <person name="Lubonja R."/>
            <person name="Lui A."/>
            <person name="MacDonald P."/>
            <person name="Magnisalis V."/>
            <person name="Maru K."/>
            <person name="Matthews C."/>
            <person name="McCusker W."/>
            <person name="McDonough S."/>
            <person name="Mehta T."/>
            <person name="Meldrim J."/>
            <person name="Meneus L."/>
            <person name="Mihai O."/>
            <person name="Mihalev A."/>
            <person name="Mihova T."/>
            <person name="Mittelman R."/>
            <person name="Mlenga V."/>
            <person name="Montmayeur A."/>
            <person name="Mulrain L."/>
            <person name="Navidi A."/>
            <person name="Naylor J."/>
            <person name="Negash T."/>
            <person name="Nguyen T."/>
            <person name="Nguyen N."/>
            <person name="Nicol R."/>
            <person name="Norbu C."/>
            <person name="Norbu N."/>
            <person name="Novod N."/>
            <person name="O'Neill B."/>
            <person name="Osman S."/>
            <person name="Markiewicz E."/>
            <person name="Oyono O.L."/>
            <person name="Patti C."/>
            <person name="Phunkhang P."/>
            <person name="Pierre F."/>
            <person name="Priest M."/>
            <person name="Raghuraman S."/>
            <person name="Rege F."/>
            <person name="Reyes R."/>
            <person name="Rise C."/>
            <person name="Rogov P."/>
            <person name="Ross K."/>
            <person name="Ryan E."/>
            <person name="Settipalli S."/>
            <person name="Shea T."/>
            <person name="Sherpa N."/>
            <person name="Shi L."/>
            <person name="Shih D."/>
            <person name="Sparrow T."/>
            <person name="Spaulding J."/>
            <person name="Stalker J."/>
            <person name="Stange-Thomann N."/>
            <person name="Stavropoulos S."/>
            <person name="Stone C."/>
            <person name="Strader C."/>
            <person name="Tesfaye S."/>
            <person name="Thomson T."/>
            <person name="Thoulutsang Y."/>
            <person name="Thoulutsang D."/>
            <person name="Topham K."/>
            <person name="Topping I."/>
            <person name="Tsamla T."/>
            <person name="Vassiliev H."/>
            <person name="Vo A."/>
            <person name="Wangchuk T."/>
            <person name="Wangdi T."/>
            <person name="Weiand M."/>
            <person name="Wilkinson J."/>
            <person name="Wilson A."/>
            <person name="Yadav S."/>
            <person name="Young G."/>
            <person name="Yu Q."/>
            <person name="Zembek L."/>
            <person name="Zhong D."/>
            <person name="Zimmer A."/>
            <person name="Zwirko Z."/>
            <person name="Jaffe D.B."/>
            <person name="Alvarez P."/>
            <person name="Brockman W."/>
            <person name="Butler J."/>
            <person name="Chin C."/>
            <person name="Gnerre S."/>
            <person name="Grabherr M."/>
            <person name="Kleber M."/>
            <person name="Mauceli E."/>
            <person name="MacCallum I."/>
        </authorList>
    </citation>
    <scope>NUCLEOTIDE SEQUENCE [LARGE SCALE GENOMIC DNA]</scope>
    <source>
        <strain evidence="2">Tucson 14030-0811.24</strain>
    </source>
</reference>
<dbReference type="AlphaFoldDB" id="B4N912"/>
<dbReference type="SUPFAM" id="SSF53720">
    <property type="entry name" value="ALDH-like"/>
    <property type="match status" value="1"/>
</dbReference>
<dbReference type="OrthoDB" id="310895at2759"/>
<proteinExistence type="predicted"/>
<dbReference type="HOGENOM" id="CLU_072169_0_0_1"/>
<keyword evidence="2" id="KW-1185">Reference proteome</keyword>